<dbReference type="SMART" id="SM00387">
    <property type="entry name" value="HATPase_c"/>
    <property type="match status" value="1"/>
</dbReference>
<organism evidence="11 12">
    <name type="scientific">Kribbibacterium absianum</name>
    <dbReference type="NCBI Taxonomy" id="3044210"/>
    <lineage>
        <taxon>Bacteria</taxon>
        <taxon>Bacillati</taxon>
        <taxon>Actinomycetota</taxon>
        <taxon>Coriobacteriia</taxon>
        <taxon>Coriobacteriales</taxon>
        <taxon>Kribbibacteriaceae</taxon>
        <taxon>Kribbibacterium</taxon>
    </lineage>
</organism>
<comment type="caution">
    <text evidence="11">The sequence shown here is derived from an EMBL/GenBank/DDBJ whole genome shotgun (WGS) entry which is preliminary data.</text>
</comment>
<accession>A0ABT6ZJ13</accession>
<dbReference type="SUPFAM" id="SSF47384">
    <property type="entry name" value="Homodimeric domain of signal transducing histidine kinase"/>
    <property type="match status" value="1"/>
</dbReference>
<dbReference type="InterPro" id="IPR003661">
    <property type="entry name" value="HisK_dim/P_dom"/>
</dbReference>
<dbReference type="PANTHER" id="PTHR45453:SF1">
    <property type="entry name" value="PHOSPHATE REGULON SENSOR PROTEIN PHOR"/>
    <property type="match status" value="1"/>
</dbReference>
<dbReference type="CDD" id="cd00082">
    <property type="entry name" value="HisKA"/>
    <property type="match status" value="1"/>
</dbReference>
<dbReference type="InterPro" id="IPR005467">
    <property type="entry name" value="His_kinase_dom"/>
</dbReference>
<evidence type="ECO:0000256" key="7">
    <source>
        <dbReference type="ARBA" id="ARBA00023012"/>
    </source>
</evidence>
<keyword evidence="9" id="KW-1133">Transmembrane helix</keyword>
<dbReference type="SUPFAM" id="SSF55874">
    <property type="entry name" value="ATPase domain of HSP90 chaperone/DNA topoisomerase II/histidine kinase"/>
    <property type="match status" value="1"/>
</dbReference>
<dbReference type="RefSeq" id="WP_283722722.1">
    <property type="nucleotide sequence ID" value="NZ_JASJEX010000001.1"/>
</dbReference>
<dbReference type="InterPro" id="IPR004358">
    <property type="entry name" value="Sig_transdc_His_kin-like_C"/>
</dbReference>
<dbReference type="InterPro" id="IPR036097">
    <property type="entry name" value="HisK_dim/P_sf"/>
</dbReference>
<evidence type="ECO:0000256" key="2">
    <source>
        <dbReference type="ARBA" id="ARBA00004236"/>
    </source>
</evidence>
<keyword evidence="9" id="KW-0812">Transmembrane</keyword>
<feature type="transmembrane region" description="Helical" evidence="9">
    <location>
        <begin position="159"/>
        <end position="181"/>
    </location>
</feature>
<dbReference type="InterPro" id="IPR050351">
    <property type="entry name" value="BphY/WalK/GraS-like"/>
</dbReference>
<keyword evidence="12" id="KW-1185">Reference proteome</keyword>
<keyword evidence="7" id="KW-0902">Two-component regulatory system</keyword>
<protein>
    <recommendedName>
        <fullName evidence="8">Sensor-like histidine kinase SenX3</fullName>
        <ecNumber evidence="3">2.7.13.3</ecNumber>
    </recommendedName>
</protein>
<gene>
    <name evidence="11" type="ORF">QJ043_02880</name>
</gene>
<dbReference type="InterPro" id="IPR003594">
    <property type="entry name" value="HATPase_dom"/>
</dbReference>
<evidence type="ECO:0000256" key="3">
    <source>
        <dbReference type="ARBA" id="ARBA00012438"/>
    </source>
</evidence>
<evidence type="ECO:0000256" key="1">
    <source>
        <dbReference type="ARBA" id="ARBA00000085"/>
    </source>
</evidence>
<evidence type="ECO:0000256" key="9">
    <source>
        <dbReference type="SAM" id="Phobius"/>
    </source>
</evidence>
<dbReference type="PROSITE" id="PS50109">
    <property type="entry name" value="HIS_KIN"/>
    <property type="match status" value="1"/>
</dbReference>
<name>A0ABT6ZJ13_9ACTN</name>
<dbReference type="Pfam" id="PF02518">
    <property type="entry name" value="HATPase_c"/>
    <property type="match status" value="1"/>
</dbReference>
<keyword evidence="9" id="KW-0472">Membrane</keyword>
<dbReference type="SMART" id="SM00388">
    <property type="entry name" value="HisKA"/>
    <property type="match status" value="1"/>
</dbReference>
<dbReference type="PRINTS" id="PR00344">
    <property type="entry name" value="BCTRLSENSOR"/>
</dbReference>
<keyword evidence="5" id="KW-0808">Transferase</keyword>
<dbReference type="InterPro" id="IPR036890">
    <property type="entry name" value="HATPase_C_sf"/>
</dbReference>
<dbReference type="CDD" id="cd00075">
    <property type="entry name" value="HATPase"/>
    <property type="match status" value="1"/>
</dbReference>
<dbReference type="PANTHER" id="PTHR45453">
    <property type="entry name" value="PHOSPHATE REGULON SENSOR PROTEIN PHOR"/>
    <property type="match status" value="1"/>
</dbReference>
<proteinExistence type="predicted"/>
<keyword evidence="6 11" id="KW-0418">Kinase</keyword>
<reference evidence="11" key="1">
    <citation type="submission" date="2023-05" db="EMBL/GenBank/DDBJ databases">
        <title>[olsenella] sp. nov., isolated from a pig farm feces dump.</title>
        <authorList>
            <person name="Chang Y.-H."/>
        </authorList>
    </citation>
    <scope>NUCLEOTIDE SEQUENCE</scope>
    <source>
        <strain evidence="11">YH-ols2217</strain>
    </source>
</reference>
<evidence type="ECO:0000256" key="6">
    <source>
        <dbReference type="ARBA" id="ARBA00022777"/>
    </source>
</evidence>
<evidence type="ECO:0000256" key="8">
    <source>
        <dbReference type="ARBA" id="ARBA00039401"/>
    </source>
</evidence>
<dbReference type="Proteomes" id="UP001431693">
    <property type="component" value="Unassembled WGS sequence"/>
</dbReference>
<evidence type="ECO:0000256" key="4">
    <source>
        <dbReference type="ARBA" id="ARBA00022553"/>
    </source>
</evidence>
<evidence type="ECO:0000313" key="12">
    <source>
        <dbReference type="Proteomes" id="UP001431693"/>
    </source>
</evidence>
<evidence type="ECO:0000259" key="10">
    <source>
        <dbReference type="PROSITE" id="PS50109"/>
    </source>
</evidence>
<evidence type="ECO:0000256" key="5">
    <source>
        <dbReference type="ARBA" id="ARBA00022679"/>
    </source>
</evidence>
<comment type="subcellular location">
    <subcellularLocation>
        <location evidence="2">Cell membrane</location>
    </subcellularLocation>
</comment>
<dbReference type="EC" id="2.7.13.3" evidence="3"/>
<dbReference type="EMBL" id="JASJEX010000001">
    <property type="protein sequence ID" value="MDJ1129029.1"/>
    <property type="molecule type" value="Genomic_DNA"/>
</dbReference>
<comment type="catalytic activity">
    <reaction evidence="1">
        <text>ATP + protein L-histidine = ADP + protein N-phospho-L-histidine.</text>
        <dbReference type="EC" id="2.7.13.3"/>
    </reaction>
</comment>
<evidence type="ECO:0000313" key="11">
    <source>
        <dbReference type="EMBL" id="MDJ1129029.1"/>
    </source>
</evidence>
<dbReference type="GO" id="GO:0016301">
    <property type="term" value="F:kinase activity"/>
    <property type="evidence" value="ECO:0007669"/>
    <property type="project" value="UniProtKB-KW"/>
</dbReference>
<dbReference type="Gene3D" id="3.30.565.10">
    <property type="entry name" value="Histidine kinase-like ATPase, C-terminal domain"/>
    <property type="match status" value="1"/>
</dbReference>
<dbReference type="Gene3D" id="1.10.287.130">
    <property type="match status" value="1"/>
</dbReference>
<sequence length="418" mass="46131">MLKRLQRNFMVLTMTLVAIVLFGTLAISYTATQTQLDNFVVASLDRVLDTTTPTRPYIGVLTAASGSDDESNFGHMAVYWIDIDHETGTTAFNDSAAIIGPRALSAVMNAASSTEEDLGYIPAYDIVWKRGEVPGATRIAVANTTGVGTALSYQLSTNIALGCVTLVLLGVAMFFISRWMIQPVCEAWSLQRQFTADASHELKTPLAVILANNQIMRSAEKRIPEEYHRWIESTGYEAKRMQNLVMSLLELSRADEGRTQQGIYRQDDLDLSAIVEVMTIQFDVVAFEHGLMIEEHIEPDIHVVGDRDALEKVVKVFLDNAVKYSTQGKPVDVTVKRVRKGRYARVAVRNWGDVLSPEDISHIFDRFYRSDKARGRETGGFGLGLAIAKAMVENNKGTIACASSAEDGTCFSFELPVA</sequence>
<dbReference type="Pfam" id="PF00512">
    <property type="entry name" value="HisKA"/>
    <property type="match status" value="1"/>
</dbReference>
<feature type="domain" description="Histidine kinase" evidence="10">
    <location>
        <begin position="197"/>
        <end position="418"/>
    </location>
</feature>
<keyword evidence="4" id="KW-0597">Phosphoprotein</keyword>